<accession>A0A9P3FJ13</accession>
<dbReference type="AlphaFoldDB" id="A0A9P3FJ13"/>
<dbReference type="InterPro" id="IPR001810">
    <property type="entry name" value="F-box_dom"/>
</dbReference>
<dbReference type="GeneID" id="68294781"/>
<dbReference type="EMBL" id="BOLY01000006">
    <property type="protein sequence ID" value="GIZ46067.1"/>
    <property type="molecule type" value="Genomic_DNA"/>
</dbReference>
<dbReference type="InterPro" id="IPR036047">
    <property type="entry name" value="F-box-like_dom_sf"/>
</dbReference>
<sequence length="419" mass="47292">MATHAATGMGDMPPELLTTIAEYLDRQDIIAFRSISPAFAAAADDGFLNAHFTERNHLVTEQSLEVLLTICRDERLSSRMQRINLLAMEPEAPDAQVSTMSPVIDTFDPFVTPQQYQDRLAVLQKWDRADQILLWRPELMDAICEALSQLPHTPQITISNDSIWRENHSGMNSALRRLAPHVIDSIKMVPSRWSRFLDPQLWYNTVILHWPVEWCSLGFSSRRTWNRDDRYVLAGTHAIPNLTWPAYLTALQLGLDHLESGQPTEGLERAFLAISSAVNLRRLSIRSASSFEGVDDPSTSPLPLFTSSLSCSSIQSLEVIGFFATAQQYIALLAAAGEELEHIRLQRLTLPENECWSEVLRYVATSHELASFDASYLYRGGDSTYLYSRSDSHQMHFQGKRKTNSGLWTLIHDPVYGAL</sequence>
<proteinExistence type="predicted"/>
<dbReference type="PROSITE" id="PS50181">
    <property type="entry name" value="FBOX"/>
    <property type="match status" value="1"/>
</dbReference>
<feature type="domain" description="F-box" evidence="1">
    <location>
        <begin position="6"/>
        <end position="55"/>
    </location>
</feature>
<evidence type="ECO:0000313" key="2">
    <source>
        <dbReference type="EMBL" id="GIZ46067.1"/>
    </source>
</evidence>
<dbReference type="Proteomes" id="UP000825890">
    <property type="component" value="Unassembled WGS sequence"/>
</dbReference>
<dbReference type="SUPFAM" id="SSF81383">
    <property type="entry name" value="F-box domain"/>
    <property type="match status" value="1"/>
</dbReference>
<comment type="caution">
    <text evidence="2">The sequence shown here is derived from an EMBL/GenBank/DDBJ whole genome shotgun (WGS) entry which is preliminary data.</text>
</comment>
<organism evidence="2 3">
    <name type="scientific">Cercospora kikuchii</name>
    <dbReference type="NCBI Taxonomy" id="84275"/>
    <lineage>
        <taxon>Eukaryota</taxon>
        <taxon>Fungi</taxon>
        <taxon>Dikarya</taxon>
        <taxon>Ascomycota</taxon>
        <taxon>Pezizomycotina</taxon>
        <taxon>Dothideomycetes</taxon>
        <taxon>Dothideomycetidae</taxon>
        <taxon>Mycosphaerellales</taxon>
        <taxon>Mycosphaerellaceae</taxon>
        <taxon>Cercospora</taxon>
    </lineage>
</organism>
<name>A0A9P3FJ13_9PEZI</name>
<keyword evidence="3" id="KW-1185">Reference proteome</keyword>
<protein>
    <recommendedName>
        <fullName evidence="1">F-box domain-containing protein</fullName>
    </recommendedName>
</protein>
<evidence type="ECO:0000259" key="1">
    <source>
        <dbReference type="PROSITE" id="PS50181"/>
    </source>
</evidence>
<dbReference type="Pfam" id="PF00646">
    <property type="entry name" value="F-box"/>
    <property type="match status" value="1"/>
</dbReference>
<evidence type="ECO:0000313" key="3">
    <source>
        <dbReference type="Proteomes" id="UP000825890"/>
    </source>
</evidence>
<dbReference type="OrthoDB" id="3632828at2759"/>
<gene>
    <name evidence="2" type="ORF">CKM354_000920600</name>
</gene>
<reference evidence="2 3" key="1">
    <citation type="submission" date="2021-01" db="EMBL/GenBank/DDBJ databases">
        <title>Cercospora kikuchii MAFF 305040 whole genome shotgun sequence.</title>
        <authorList>
            <person name="Kashiwa T."/>
            <person name="Suzuki T."/>
        </authorList>
    </citation>
    <scope>NUCLEOTIDE SEQUENCE [LARGE SCALE GENOMIC DNA]</scope>
    <source>
        <strain evidence="2 3">MAFF 305040</strain>
    </source>
</reference>
<dbReference type="RefSeq" id="XP_044660554.1">
    <property type="nucleotide sequence ID" value="XM_044804619.1"/>
</dbReference>